<evidence type="ECO:0000256" key="1">
    <source>
        <dbReference type="SAM" id="MobiDB-lite"/>
    </source>
</evidence>
<accession>A0ABU7R8X4</accession>
<dbReference type="Proteomes" id="UP001332931">
    <property type="component" value="Unassembled WGS sequence"/>
</dbReference>
<organism evidence="2 3">
    <name type="scientific">Olsenella absiana</name>
    <dbReference type="NCBI Taxonomy" id="3115222"/>
    <lineage>
        <taxon>Bacteria</taxon>
        <taxon>Bacillati</taxon>
        <taxon>Actinomycetota</taxon>
        <taxon>Coriobacteriia</taxon>
        <taxon>Coriobacteriales</taxon>
        <taxon>Atopobiaceae</taxon>
        <taxon>Olsenella</taxon>
    </lineage>
</organism>
<keyword evidence="3" id="KW-1185">Reference proteome</keyword>
<feature type="compositionally biased region" description="Basic and acidic residues" evidence="1">
    <location>
        <begin position="223"/>
        <end position="251"/>
    </location>
</feature>
<dbReference type="EMBL" id="JAZGJQ010000003">
    <property type="protein sequence ID" value="MEE6147049.1"/>
    <property type="molecule type" value="Genomic_DNA"/>
</dbReference>
<dbReference type="Pfam" id="PF13707">
    <property type="entry name" value="RloB"/>
    <property type="match status" value="1"/>
</dbReference>
<gene>
    <name evidence="2" type="ORF">VXJ25_03415</name>
</gene>
<proteinExistence type="predicted"/>
<comment type="caution">
    <text evidence="2">The sequence shown here is derived from an EMBL/GenBank/DDBJ whole genome shotgun (WGS) entry which is preliminary data.</text>
</comment>
<reference evidence="2 3" key="1">
    <citation type="submission" date="2024-01" db="EMBL/GenBank/DDBJ databases">
        <title>Description of Olsenella sp. nov., isolated from pig feces.</title>
        <authorList>
            <person name="Chang Y.-H."/>
        </authorList>
    </citation>
    <scope>NUCLEOTIDE SEQUENCE [LARGE SCALE GENOMIC DNA]</scope>
    <source>
        <strain evidence="2 3">YH-ols2223</strain>
    </source>
</reference>
<dbReference type="InterPro" id="IPR025591">
    <property type="entry name" value="RloB"/>
</dbReference>
<sequence length="275" mass="30654">MGRRHGYDRKRPTKDPRPSIVVLVEGAVTEVEYLSALRDALGIPRTLMPISSAIHSDADGLVKEARELLRPARGGRRAGENGVPDEVWAVSDTKSEHGNGSPENIAHAINRAGDHVYLVLDSPSIEYWFLLHFKYTTRCYESAKAVIDELQKVLPDYSKQEHSQDWAYLIGRTNIALRHASQVRKQRESADLRQPIADADILVARMMWLGKNELPSTGDDSQGSERNRIPLPTREDLYSRKHLHGGQERDGQPTAPNTGQRADAVDRVVKVGVSA</sequence>
<feature type="region of interest" description="Disordered" evidence="1">
    <location>
        <begin position="213"/>
        <end position="266"/>
    </location>
</feature>
<name>A0ABU7R8X4_9ACTN</name>
<protein>
    <submittedName>
        <fullName evidence="2">RloB family protein</fullName>
    </submittedName>
</protein>
<evidence type="ECO:0000313" key="3">
    <source>
        <dbReference type="Proteomes" id="UP001332931"/>
    </source>
</evidence>
<evidence type="ECO:0000313" key="2">
    <source>
        <dbReference type="EMBL" id="MEE6147049.1"/>
    </source>
</evidence>